<keyword evidence="4" id="KW-1185">Reference proteome</keyword>
<dbReference type="InterPro" id="IPR002347">
    <property type="entry name" value="SDR_fam"/>
</dbReference>
<dbReference type="PRINTS" id="PR00081">
    <property type="entry name" value="GDHRDH"/>
</dbReference>
<dbReference type="eggNOG" id="COG1028">
    <property type="taxonomic scope" value="Bacteria"/>
</dbReference>
<dbReference type="STRING" id="1140003.OMY_01920"/>
<organism evidence="3 4">
    <name type="scientific">Enterococcus sulfureus ATCC 49903</name>
    <dbReference type="NCBI Taxonomy" id="1140003"/>
    <lineage>
        <taxon>Bacteria</taxon>
        <taxon>Bacillati</taxon>
        <taxon>Bacillota</taxon>
        <taxon>Bacilli</taxon>
        <taxon>Lactobacillales</taxon>
        <taxon>Enterococcaceae</taxon>
        <taxon>Enterococcus</taxon>
    </lineage>
</organism>
<dbReference type="FunFam" id="3.40.50.720:FF:000084">
    <property type="entry name" value="Short-chain dehydrogenase reductase"/>
    <property type="match status" value="1"/>
</dbReference>
<dbReference type="InterPro" id="IPR036291">
    <property type="entry name" value="NAD(P)-bd_dom_sf"/>
</dbReference>
<dbReference type="NCBIfam" id="NF005559">
    <property type="entry name" value="PRK07231.1"/>
    <property type="match status" value="1"/>
</dbReference>
<accession>S0KM91</accession>
<dbReference type="PRINTS" id="PR00080">
    <property type="entry name" value="SDRFAMILY"/>
</dbReference>
<sequence>MYTDLKGKVAVITGGSKGIGTAIAERLGSEKMHVIINYRSDEDGADEAVELVEQAGGKAVAVQSDVSTEEGIECLIKAAVKHFGTIDAWINNAGMENQHPTHQLALEDWQQVLDVNLTGVFIGSKAALAYFIKEDKPGVILTISSVHEQIPWPTFAHYTASKFGVKGFTQAIAMEYASRNIRVNSIGPGAIETPINAEKFEDDQQRAETEQMIPMKRIGDPKEVAAAAAWLLSNEASYVTGVTLFVDGGMTLYPAFQDGKG</sequence>
<dbReference type="GO" id="GO:0016491">
    <property type="term" value="F:oxidoreductase activity"/>
    <property type="evidence" value="ECO:0007669"/>
    <property type="project" value="UniProtKB-KW"/>
</dbReference>
<gene>
    <name evidence="3" type="ORF">I573_02163</name>
</gene>
<dbReference type="Gene3D" id="3.40.50.720">
    <property type="entry name" value="NAD(P)-binding Rossmann-like Domain"/>
    <property type="match status" value="1"/>
</dbReference>
<dbReference type="Pfam" id="PF13561">
    <property type="entry name" value="adh_short_C2"/>
    <property type="match status" value="1"/>
</dbReference>
<dbReference type="EMBL" id="ASWO01000007">
    <property type="protein sequence ID" value="EOT83050.1"/>
    <property type="molecule type" value="Genomic_DNA"/>
</dbReference>
<name>S0KM91_9ENTE</name>
<proteinExistence type="inferred from homology"/>
<dbReference type="InterPro" id="IPR050259">
    <property type="entry name" value="SDR"/>
</dbReference>
<dbReference type="PATRIC" id="fig|1140003.3.peg.1851"/>
<reference evidence="3 4" key="1">
    <citation type="submission" date="2013-03" db="EMBL/GenBank/DDBJ databases">
        <title>The Genome Sequence of Enterococcus sulfureus ATCC_49903 (PacBio/Illumina hybrid assembly).</title>
        <authorList>
            <consortium name="The Broad Institute Genomics Platform"/>
            <consortium name="The Broad Institute Genome Sequencing Center for Infectious Disease"/>
            <person name="Earl A."/>
            <person name="Russ C."/>
            <person name="Gilmore M."/>
            <person name="Surin D."/>
            <person name="Walker B."/>
            <person name="Young S."/>
            <person name="Zeng Q."/>
            <person name="Gargeya S."/>
            <person name="Fitzgerald M."/>
            <person name="Haas B."/>
            <person name="Abouelleil A."/>
            <person name="Allen A.W."/>
            <person name="Alvarado L."/>
            <person name="Arachchi H.M."/>
            <person name="Berlin A.M."/>
            <person name="Chapman S.B."/>
            <person name="Gainer-Dewar J."/>
            <person name="Goldberg J."/>
            <person name="Griggs A."/>
            <person name="Gujja S."/>
            <person name="Hansen M."/>
            <person name="Howarth C."/>
            <person name="Imamovic A."/>
            <person name="Ireland A."/>
            <person name="Larimer J."/>
            <person name="McCowan C."/>
            <person name="Murphy C."/>
            <person name="Pearson M."/>
            <person name="Poon T.W."/>
            <person name="Priest M."/>
            <person name="Roberts A."/>
            <person name="Saif S."/>
            <person name="Shea T."/>
            <person name="Sisk P."/>
            <person name="Sykes S."/>
            <person name="Wortman J."/>
            <person name="Nusbaum C."/>
            <person name="Birren B."/>
        </authorList>
    </citation>
    <scope>NUCLEOTIDE SEQUENCE [LARGE SCALE GENOMIC DNA]</scope>
    <source>
        <strain evidence="3 4">ATCC 49903</strain>
    </source>
</reference>
<dbReference type="GO" id="GO:0008206">
    <property type="term" value="P:bile acid metabolic process"/>
    <property type="evidence" value="ECO:0007669"/>
    <property type="project" value="UniProtKB-ARBA"/>
</dbReference>
<dbReference type="OrthoDB" id="9803333at2"/>
<dbReference type="NCBIfam" id="NF009466">
    <property type="entry name" value="PRK12826.1-2"/>
    <property type="match status" value="1"/>
</dbReference>
<dbReference type="SUPFAM" id="SSF51735">
    <property type="entry name" value="NAD(P)-binding Rossmann-fold domains"/>
    <property type="match status" value="1"/>
</dbReference>
<protein>
    <submittedName>
        <fullName evidence="3">Glucose 1-dehydrogenase Gdh</fullName>
    </submittedName>
</protein>
<dbReference type="PROSITE" id="PS00061">
    <property type="entry name" value="ADH_SHORT"/>
    <property type="match status" value="1"/>
</dbReference>
<dbReference type="InterPro" id="IPR020904">
    <property type="entry name" value="Sc_DH/Rdtase_CS"/>
</dbReference>
<dbReference type="Proteomes" id="UP000015961">
    <property type="component" value="Unassembled WGS sequence"/>
</dbReference>
<dbReference type="PANTHER" id="PTHR42879:SF2">
    <property type="entry name" value="3-OXOACYL-[ACYL-CARRIER-PROTEIN] REDUCTASE FABG"/>
    <property type="match status" value="1"/>
</dbReference>
<evidence type="ECO:0000313" key="3">
    <source>
        <dbReference type="EMBL" id="EOT83050.1"/>
    </source>
</evidence>
<comment type="similarity">
    <text evidence="1">Belongs to the short-chain dehydrogenases/reductases (SDR) family.</text>
</comment>
<keyword evidence="2" id="KW-0560">Oxidoreductase</keyword>
<evidence type="ECO:0000256" key="2">
    <source>
        <dbReference type="ARBA" id="ARBA00023002"/>
    </source>
</evidence>
<dbReference type="PANTHER" id="PTHR42879">
    <property type="entry name" value="3-OXOACYL-(ACYL-CARRIER-PROTEIN) REDUCTASE"/>
    <property type="match status" value="1"/>
</dbReference>
<dbReference type="RefSeq" id="WP_016186352.1">
    <property type="nucleotide sequence ID" value="NZ_ASWO01000007.1"/>
</dbReference>
<dbReference type="AlphaFoldDB" id="S0KM91"/>
<evidence type="ECO:0000313" key="4">
    <source>
        <dbReference type="Proteomes" id="UP000015961"/>
    </source>
</evidence>
<dbReference type="NCBIfam" id="NF006493">
    <property type="entry name" value="PRK08936.1"/>
    <property type="match status" value="1"/>
</dbReference>
<comment type="caution">
    <text evidence="3">The sequence shown here is derived from an EMBL/GenBank/DDBJ whole genome shotgun (WGS) entry which is preliminary data.</text>
</comment>
<evidence type="ECO:0000256" key="1">
    <source>
        <dbReference type="ARBA" id="ARBA00006484"/>
    </source>
</evidence>